<dbReference type="InterPro" id="IPR050194">
    <property type="entry name" value="Glycosyltransferase_grp1"/>
</dbReference>
<dbReference type="CDD" id="cd03801">
    <property type="entry name" value="GT4_PimA-like"/>
    <property type="match status" value="1"/>
</dbReference>
<dbReference type="RefSeq" id="WP_185843097.1">
    <property type="nucleotide sequence ID" value="NZ_BAABLH010000016.1"/>
</dbReference>
<evidence type="ECO:0000256" key="2">
    <source>
        <dbReference type="ARBA" id="ARBA00022676"/>
    </source>
</evidence>
<comment type="caution">
    <text evidence="6">The sequence shown here is derived from an EMBL/GenBank/DDBJ whole genome shotgun (WGS) entry which is preliminary data.</text>
</comment>
<dbReference type="SUPFAM" id="SSF53756">
    <property type="entry name" value="UDP-Glycosyltransferase/glycogen phosphorylase"/>
    <property type="match status" value="1"/>
</dbReference>
<keyword evidence="3" id="KW-0808">Transferase</keyword>
<proteinExistence type="predicted"/>
<dbReference type="Pfam" id="PF13439">
    <property type="entry name" value="Glyco_transf_4"/>
    <property type="match status" value="1"/>
</dbReference>
<keyword evidence="7" id="KW-1185">Reference proteome</keyword>
<name>A0A543ERU6_9MICO</name>
<sequence length="386" mass="41348">MRVALVASSYLPRLGGVEEHVFHLARRLRTRGHEVVVWAVDQQDDVPAEDDGHPLRYLPTPLPSRSVGGVLRWARALPGARSKWRSALRRDAPDVIVVQCFGSNGPWATALAKRAGVPLVYANHGETFMDAHDAFASSRLLRRSLSTALRQAQAVTSCSPYAADDLDRFGAHAPVTIVGNGIDPDTDAEQIPDPLPRRYIAGVGRLVENKGFDVLIDAFALAAAELGDTGLVIAGDGPERSRLEARALERGIAPRVTFTGSLRRAQVRTLLDGALAQVVPSRVEAFGIVILEGWRSGIPVLATRHGGPADLMTHGVDGLLFDPRDAAELGALLAKVATDSELRAALGAGGRRTVARYTWDHVTDAYEDVLCSVVAGKPAVDAEPRS</sequence>
<evidence type="ECO:0000256" key="3">
    <source>
        <dbReference type="ARBA" id="ARBA00022679"/>
    </source>
</evidence>
<dbReference type="PANTHER" id="PTHR45947:SF3">
    <property type="entry name" value="SULFOQUINOVOSYL TRANSFERASE SQD2"/>
    <property type="match status" value="1"/>
</dbReference>
<dbReference type="GO" id="GO:1901137">
    <property type="term" value="P:carbohydrate derivative biosynthetic process"/>
    <property type="evidence" value="ECO:0007669"/>
    <property type="project" value="UniProtKB-ARBA"/>
</dbReference>
<evidence type="ECO:0000259" key="5">
    <source>
        <dbReference type="Pfam" id="PF13439"/>
    </source>
</evidence>
<feature type="domain" description="Glycosyltransferase subfamily 4-like N-terminal" evidence="5">
    <location>
        <begin position="15"/>
        <end position="185"/>
    </location>
</feature>
<protein>
    <recommendedName>
        <fullName evidence="1">D-inositol 3-phosphate glycosyltransferase</fullName>
    </recommendedName>
</protein>
<evidence type="ECO:0000313" key="7">
    <source>
        <dbReference type="Proteomes" id="UP000320235"/>
    </source>
</evidence>
<dbReference type="GO" id="GO:0016758">
    <property type="term" value="F:hexosyltransferase activity"/>
    <property type="evidence" value="ECO:0007669"/>
    <property type="project" value="TreeGrafter"/>
</dbReference>
<evidence type="ECO:0000256" key="1">
    <source>
        <dbReference type="ARBA" id="ARBA00021292"/>
    </source>
</evidence>
<dbReference type="InterPro" id="IPR028098">
    <property type="entry name" value="Glyco_trans_4-like_N"/>
</dbReference>
<dbReference type="Proteomes" id="UP000320235">
    <property type="component" value="Unassembled WGS sequence"/>
</dbReference>
<gene>
    <name evidence="6" type="ORF">FB391_2821</name>
</gene>
<dbReference type="InterPro" id="IPR001296">
    <property type="entry name" value="Glyco_trans_1"/>
</dbReference>
<dbReference type="EMBL" id="VFPE01000004">
    <property type="protein sequence ID" value="TQM24308.1"/>
    <property type="molecule type" value="Genomic_DNA"/>
</dbReference>
<evidence type="ECO:0000313" key="6">
    <source>
        <dbReference type="EMBL" id="TQM24308.1"/>
    </source>
</evidence>
<dbReference type="AlphaFoldDB" id="A0A543ERU6"/>
<dbReference type="PANTHER" id="PTHR45947">
    <property type="entry name" value="SULFOQUINOVOSYL TRANSFERASE SQD2"/>
    <property type="match status" value="1"/>
</dbReference>
<organism evidence="6 7">
    <name type="scientific">Microbacterium kyungheense</name>
    <dbReference type="NCBI Taxonomy" id="1263636"/>
    <lineage>
        <taxon>Bacteria</taxon>
        <taxon>Bacillati</taxon>
        <taxon>Actinomycetota</taxon>
        <taxon>Actinomycetes</taxon>
        <taxon>Micrococcales</taxon>
        <taxon>Microbacteriaceae</taxon>
        <taxon>Microbacterium</taxon>
    </lineage>
</organism>
<keyword evidence="2" id="KW-0328">Glycosyltransferase</keyword>
<dbReference type="Pfam" id="PF00534">
    <property type="entry name" value="Glycos_transf_1"/>
    <property type="match status" value="1"/>
</dbReference>
<evidence type="ECO:0000259" key="4">
    <source>
        <dbReference type="Pfam" id="PF00534"/>
    </source>
</evidence>
<reference evidence="6 7" key="1">
    <citation type="submission" date="2019-06" db="EMBL/GenBank/DDBJ databases">
        <title>Sequencing the genomes of 1000 actinobacteria strains.</title>
        <authorList>
            <person name="Klenk H.-P."/>
        </authorList>
    </citation>
    <scope>NUCLEOTIDE SEQUENCE [LARGE SCALE GENOMIC DNA]</scope>
    <source>
        <strain evidence="6 7">DSM 105492</strain>
    </source>
</reference>
<dbReference type="Gene3D" id="3.40.50.2000">
    <property type="entry name" value="Glycogen Phosphorylase B"/>
    <property type="match status" value="2"/>
</dbReference>
<accession>A0A543ERU6</accession>
<feature type="domain" description="Glycosyl transferase family 1" evidence="4">
    <location>
        <begin position="189"/>
        <end position="352"/>
    </location>
</feature>